<evidence type="ECO:0000256" key="5">
    <source>
        <dbReference type="ARBA" id="ARBA00023136"/>
    </source>
</evidence>
<evidence type="ECO:0000256" key="7">
    <source>
        <dbReference type="SAM" id="Phobius"/>
    </source>
</evidence>
<evidence type="ECO:0000256" key="2">
    <source>
        <dbReference type="ARBA" id="ARBA00022448"/>
    </source>
</evidence>
<evidence type="ECO:0000256" key="4">
    <source>
        <dbReference type="ARBA" id="ARBA00022989"/>
    </source>
</evidence>
<sequence>MGDVKLTDKDLQKLDEVEDVENPSADRLTPDELIVEKKLVRKIDFIIMPIILTVYLLNWIDRNNYASARLAGLEEDLGLSLQQYQTGLSILFVGYILGQIPSNLLLNYFGRPSWYLGFFTIAWGLVSAMSALAQNFAGIVACRFFLGVVEAPFFPGVLFYLTRWYTKKEMNLRMSIFYSGALIAGAFGNLIAAGILNGMDGKMGLAAWRWLYIIEGSITVLMGIVVVFFLPDFPQTWRRLTPEQKHVANRRLALEAADADVDEEGAMSQIKGLKLALTDLKTWIFVGIYMCLTGAQGFGYYFPTLARSLGYNSFISLLLVAPPHVFMTIWSYCHGIVSDRFETRFWFAIYPIVPAITGFILFMTSTSFGPKYFSFFLMMFLMTMNGTIFSWISGVLTRPPAKRAAAYALINSLGNSVTIWTPYTYLDNERPHFYTGIGICIGLMTVAACLLILLRFILIRENSKLAALENENMSLSEKELARLQRTADTEGISIAQARQLQKGFRYPI</sequence>
<feature type="transmembrane region" description="Helical" evidence="7">
    <location>
        <begin position="432"/>
        <end position="454"/>
    </location>
</feature>
<dbReference type="STRING" id="985895.E5A1T9"/>
<dbReference type="InterPro" id="IPR020846">
    <property type="entry name" value="MFS_dom"/>
</dbReference>
<organism evidence="10">
    <name type="scientific">Leptosphaeria maculans (strain JN3 / isolate v23.1.3 / race Av1-4-5-6-7-8)</name>
    <name type="common">Blackleg fungus</name>
    <name type="synonym">Phoma lingam</name>
    <dbReference type="NCBI Taxonomy" id="985895"/>
    <lineage>
        <taxon>Eukaryota</taxon>
        <taxon>Fungi</taxon>
        <taxon>Dikarya</taxon>
        <taxon>Ascomycota</taxon>
        <taxon>Pezizomycotina</taxon>
        <taxon>Dothideomycetes</taxon>
        <taxon>Pleosporomycetidae</taxon>
        <taxon>Pleosporales</taxon>
        <taxon>Pleosporineae</taxon>
        <taxon>Leptosphaeriaceae</taxon>
        <taxon>Plenodomus</taxon>
        <taxon>Plenodomus lingam/Leptosphaeria maculans species complex</taxon>
    </lineage>
</organism>
<name>E5A1T9_LEPMJ</name>
<dbReference type="OrthoDB" id="2250022at2759"/>
<evidence type="ECO:0000313" key="10">
    <source>
        <dbReference type="Proteomes" id="UP000002668"/>
    </source>
</evidence>
<feature type="transmembrane region" description="Helical" evidence="7">
    <location>
        <begin position="113"/>
        <end position="132"/>
    </location>
</feature>
<dbReference type="Proteomes" id="UP000002668">
    <property type="component" value="Genome"/>
</dbReference>
<dbReference type="Pfam" id="PF07690">
    <property type="entry name" value="MFS_1"/>
    <property type="match status" value="1"/>
</dbReference>
<accession>E5A1T9</accession>
<evidence type="ECO:0000256" key="6">
    <source>
        <dbReference type="SAM" id="Coils"/>
    </source>
</evidence>
<evidence type="ECO:0000313" key="9">
    <source>
        <dbReference type="EMBL" id="CBX97656.1"/>
    </source>
</evidence>
<keyword evidence="4 7" id="KW-1133">Transmembrane helix</keyword>
<keyword evidence="3 7" id="KW-0812">Transmembrane</keyword>
<feature type="transmembrane region" description="Helical" evidence="7">
    <location>
        <begin position="176"/>
        <end position="198"/>
    </location>
</feature>
<feature type="transmembrane region" description="Helical" evidence="7">
    <location>
        <begin position="314"/>
        <end position="333"/>
    </location>
</feature>
<feature type="transmembrane region" description="Helical" evidence="7">
    <location>
        <begin position="404"/>
        <end position="426"/>
    </location>
</feature>
<gene>
    <name evidence="9" type="ORF">LEMA_P090650.1</name>
</gene>
<dbReference type="PANTHER" id="PTHR43791">
    <property type="entry name" value="PERMEASE-RELATED"/>
    <property type="match status" value="1"/>
</dbReference>
<keyword evidence="5 7" id="KW-0472">Membrane</keyword>
<dbReference type="FunFam" id="1.20.1250.20:FF:000013">
    <property type="entry name" value="MFS general substrate transporter"/>
    <property type="match status" value="1"/>
</dbReference>
<dbReference type="GO" id="GO:0016020">
    <property type="term" value="C:membrane"/>
    <property type="evidence" value="ECO:0007669"/>
    <property type="project" value="UniProtKB-SubCell"/>
</dbReference>
<dbReference type="VEuPathDB" id="FungiDB:LEMA_P090650.1"/>
<dbReference type="SUPFAM" id="SSF103473">
    <property type="entry name" value="MFS general substrate transporter"/>
    <property type="match status" value="1"/>
</dbReference>
<dbReference type="eggNOG" id="KOG2533">
    <property type="taxonomic scope" value="Eukaryota"/>
</dbReference>
<dbReference type="FunFam" id="1.20.1250.20:FF:000057">
    <property type="entry name" value="MFS general substrate transporter"/>
    <property type="match status" value="1"/>
</dbReference>
<dbReference type="OMA" id="YLLNWID"/>
<evidence type="ECO:0000259" key="8">
    <source>
        <dbReference type="PROSITE" id="PS50850"/>
    </source>
</evidence>
<feature type="transmembrane region" description="Helical" evidence="7">
    <location>
        <begin position="87"/>
        <end position="106"/>
    </location>
</feature>
<dbReference type="GeneID" id="13285774"/>
<evidence type="ECO:0000256" key="3">
    <source>
        <dbReference type="ARBA" id="ARBA00022692"/>
    </source>
</evidence>
<dbReference type="RefSeq" id="XP_003841135.1">
    <property type="nucleotide sequence ID" value="XM_003841087.1"/>
</dbReference>
<dbReference type="PROSITE" id="PS50850">
    <property type="entry name" value="MFS"/>
    <property type="match status" value="1"/>
</dbReference>
<keyword evidence="10" id="KW-1185">Reference proteome</keyword>
<dbReference type="InterPro" id="IPR036259">
    <property type="entry name" value="MFS_trans_sf"/>
</dbReference>
<dbReference type="GO" id="GO:0022857">
    <property type="term" value="F:transmembrane transporter activity"/>
    <property type="evidence" value="ECO:0007669"/>
    <property type="project" value="InterPro"/>
</dbReference>
<feature type="transmembrane region" description="Helical" evidence="7">
    <location>
        <begin position="210"/>
        <end position="230"/>
    </location>
</feature>
<feature type="coiled-coil region" evidence="6">
    <location>
        <begin position="458"/>
        <end position="486"/>
    </location>
</feature>
<feature type="transmembrane region" description="Helical" evidence="7">
    <location>
        <begin position="43"/>
        <end position="60"/>
    </location>
</feature>
<dbReference type="InterPro" id="IPR011701">
    <property type="entry name" value="MFS"/>
</dbReference>
<feature type="transmembrane region" description="Helical" evidence="7">
    <location>
        <begin position="372"/>
        <end position="392"/>
    </location>
</feature>
<feature type="transmembrane region" description="Helical" evidence="7">
    <location>
        <begin position="283"/>
        <end position="302"/>
    </location>
</feature>
<comment type="subcellular location">
    <subcellularLocation>
        <location evidence="1">Membrane</location>
        <topology evidence="1">Multi-pass membrane protein</topology>
    </subcellularLocation>
</comment>
<feature type="transmembrane region" description="Helical" evidence="7">
    <location>
        <begin position="144"/>
        <end position="164"/>
    </location>
</feature>
<reference evidence="10" key="1">
    <citation type="journal article" date="2011" name="Nat. Commun.">
        <title>Effector diversification within compartments of the Leptosphaeria maculans genome affected by Repeat-Induced Point mutations.</title>
        <authorList>
            <person name="Rouxel T."/>
            <person name="Grandaubert J."/>
            <person name="Hane J.K."/>
            <person name="Hoede C."/>
            <person name="van de Wouw A.P."/>
            <person name="Couloux A."/>
            <person name="Dominguez V."/>
            <person name="Anthouard V."/>
            <person name="Bally P."/>
            <person name="Bourras S."/>
            <person name="Cozijnsen A.J."/>
            <person name="Ciuffetti L.M."/>
            <person name="Degrave A."/>
            <person name="Dilmaghani A."/>
            <person name="Duret L."/>
            <person name="Fudal I."/>
            <person name="Goodwin S.B."/>
            <person name="Gout L."/>
            <person name="Glaser N."/>
            <person name="Linglin J."/>
            <person name="Kema G.H.J."/>
            <person name="Lapalu N."/>
            <person name="Lawrence C.B."/>
            <person name="May K."/>
            <person name="Meyer M."/>
            <person name="Ollivier B."/>
            <person name="Poulain J."/>
            <person name="Schoch C.L."/>
            <person name="Simon A."/>
            <person name="Spatafora J.W."/>
            <person name="Stachowiak A."/>
            <person name="Turgeon B.G."/>
            <person name="Tyler B.M."/>
            <person name="Vincent D."/>
            <person name="Weissenbach J."/>
            <person name="Amselem J."/>
            <person name="Quesneville H."/>
            <person name="Oliver R.P."/>
            <person name="Wincker P."/>
            <person name="Balesdent M.-H."/>
            <person name="Howlett B.J."/>
        </authorList>
    </citation>
    <scope>NUCLEOTIDE SEQUENCE [LARGE SCALE GENOMIC DNA]</scope>
    <source>
        <strain evidence="10">JN3 / isolate v23.1.3 / race Av1-4-5-6-7-8</strain>
    </source>
</reference>
<dbReference type="HOGENOM" id="CLU_001265_0_6_1"/>
<proteinExistence type="predicted"/>
<feature type="transmembrane region" description="Helical" evidence="7">
    <location>
        <begin position="345"/>
        <end position="366"/>
    </location>
</feature>
<evidence type="ECO:0000256" key="1">
    <source>
        <dbReference type="ARBA" id="ARBA00004141"/>
    </source>
</evidence>
<dbReference type="InParanoid" id="E5A1T9"/>
<keyword evidence="6" id="KW-0175">Coiled coil</keyword>
<dbReference type="Gene3D" id="1.20.1250.20">
    <property type="entry name" value="MFS general substrate transporter like domains"/>
    <property type="match status" value="2"/>
</dbReference>
<protein>
    <submittedName>
        <fullName evidence="9">Similar to MFS transporter</fullName>
    </submittedName>
</protein>
<feature type="domain" description="Major facilitator superfamily (MFS) profile" evidence="8">
    <location>
        <begin position="47"/>
        <end position="464"/>
    </location>
</feature>
<keyword evidence="2" id="KW-0813">Transport</keyword>
<dbReference type="PANTHER" id="PTHR43791:SF78">
    <property type="entry name" value="TRANSPORTER, PUTATIVE (AFU_ORTHOLOGUE AFUA_3G01370)-RELATED"/>
    <property type="match status" value="1"/>
</dbReference>
<dbReference type="AlphaFoldDB" id="E5A1T9"/>
<dbReference type="EMBL" id="FP929132">
    <property type="protein sequence ID" value="CBX97656.1"/>
    <property type="molecule type" value="Genomic_DNA"/>
</dbReference>